<evidence type="ECO:0000256" key="6">
    <source>
        <dbReference type="SAM" id="MobiDB-lite"/>
    </source>
</evidence>
<dbReference type="Pfam" id="PF00145">
    <property type="entry name" value="DNA_methylase"/>
    <property type="match status" value="2"/>
</dbReference>
<protein>
    <recommendedName>
        <fullName evidence="1">DNA (cytosine-5-)-methyltransferase</fullName>
        <ecNumber evidence="1">2.1.1.37</ecNumber>
    </recommendedName>
</protein>
<evidence type="ECO:0000256" key="1">
    <source>
        <dbReference type="ARBA" id="ARBA00011975"/>
    </source>
</evidence>
<proteinExistence type="inferred from homology"/>
<dbReference type="Gene3D" id="3.40.50.150">
    <property type="entry name" value="Vaccinia Virus protein VP39"/>
    <property type="match status" value="1"/>
</dbReference>
<dbReference type="PANTHER" id="PTHR10629">
    <property type="entry name" value="CYTOSINE-SPECIFIC METHYLTRANSFERASE"/>
    <property type="match status" value="1"/>
</dbReference>
<dbReference type="EMBL" id="MDYP01000030">
    <property type="protein sequence ID" value="OQE04748.1"/>
    <property type="molecule type" value="Genomic_DNA"/>
</dbReference>
<dbReference type="AlphaFoldDB" id="A0A1V6RT38"/>
<dbReference type="PROSITE" id="PS51679">
    <property type="entry name" value="SAM_MT_C5"/>
    <property type="match status" value="1"/>
</dbReference>
<dbReference type="SUPFAM" id="SSF53335">
    <property type="entry name" value="S-adenosyl-L-methionine-dependent methyltransferases"/>
    <property type="match status" value="1"/>
</dbReference>
<dbReference type="Proteomes" id="UP000191518">
    <property type="component" value="Unassembled WGS sequence"/>
</dbReference>
<evidence type="ECO:0000313" key="7">
    <source>
        <dbReference type="EMBL" id="OQE04748.1"/>
    </source>
</evidence>
<dbReference type="Gene3D" id="3.90.120.10">
    <property type="entry name" value="DNA Methylase, subunit A, domain 2"/>
    <property type="match status" value="1"/>
</dbReference>
<feature type="region of interest" description="Disordered" evidence="6">
    <location>
        <begin position="100"/>
        <end position="129"/>
    </location>
</feature>
<name>A0A1V6RT38_9EURO</name>
<keyword evidence="8" id="KW-1185">Reference proteome</keyword>
<dbReference type="PRINTS" id="PR00105">
    <property type="entry name" value="C5METTRFRASE"/>
</dbReference>
<dbReference type="InterPro" id="IPR001525">
    <property type="entry name" value="C5_MeTfrase"/>
</dbReference>
<comment type="similarity">
    <text evidence="5">Belongs to the class I-like SAM-binding methyltransferase superfamily. C5-methyltransferase family.</text>
</comment>
<keyword evidence="2 5" id="KW-0489">Methyltransferase</keyword>
<dbReference type="GO" id="GO:0003886">
    <property type="term" value="F:DNA (cytosine-5-)-methyltransferase activity"/>
    <property type="evidence" value="ECO:0007669"/>
    <property type="project" value="UniProtKB-EC"/>
</dbReference>
<evidence type="ECO:0000256" key="5">
    <source>
        <dbReference type="PROSITE-ProRule" id="PRU01016"/>
    </source>
</evidence>
<evidence type="ECO:0000256" key="3">
    <source>
        <dbReference type="ARBA" id="ARBA00022679"/>
    </source>
</evidence>
<accession>A0A1V6RT38</accession>
<dbReference type="PANTHER" id="PTHR10629:SF52">
    <property type="entry name" value="DNA (CYTOSINE-5)-METHYLTRANSFERASE 1"/>
    <property type="match status" value="1"/>
</dbReference>
<comment type="caution">
    <text evidence="7">The sequence shown here is derived from an EMBL/GenBank/DDBJ whole genome shotgun (WGS) entry which is preliminary data.</text>
</comment>
<keyword evidence="4 5" id="KW-0949">S-adenosyl-L-methionine</keyword>
<sequence length="633" mass="69709">MADINDRSRISVSPFGDPIPVSTAEFRAVTHEPTMTDDDIIMSDPSAIFITSPVQEAGHTFLRPTENLQVVIDLTCDDETNQAIEELTSDMAHVAAPSAIAAGDDSPSDRSSSGNSSFISNQSASCSPTPEIAQQEIKIGGIVFKRGICLELDDGSFMRVEDMIPQPHDLRFFGRRLYRTTHPEAKTYLPKLNDELVWLTQNTDHVSIKKVRRSVPICFTNFRTDFNNPISGDLTCRLKLTIRQQGVIIIPGHAPLSAEQCAIEWLTFAESDPGFGKCANELRSEWRGETVPFGEASASSMAMDTNQQGVIDLTAPDVIDLTAPNRAYTFGDAYCGAGGVSCGAKQAGVKLQWAVDIDKHALETYQLNFNDVEVEHSDFFSFLTNDPSFLRVDIAHCSPPCQTWSPAHTVPCPRDDANSACVFSAGSLIQESRPRVLTMEETMGLPQRFPVIFNRVVLDMVEFGYSVRWSVLGCDEYGVPQERKRLLLIAAGPGEVLPHYAQPTHGIGQGLLPRETISSTIDNIPPDADDHNVAGALARWALSHRPSFDRNSLARTITCGGGEYNYHPSGTRPYTSREMALLQTFPLNFQFTGRFMRKQIGNAVPPLFAKAIYGEVVKSLRKTDTEEAMGIFH</sequence>
<dbReference type="EC" id="2.1.1.37" evidence="1"/>
<keyword evidence="3 5" id="KW-0808">Transferase</keyword>
<dbReference type="InterPro" id="IPR029063">
    <property type="entry name" value="SAM-dependent_MTases_sf"/>
</dbReference>
<evidence type="ECO:0000256" key="2">
    <source>
        <dbReference type="ARBA" id="ARBA00022603"/>
    </source>
</evidence>
<evidence type="ECO:0000256" key="4">
    <source>
        <dbReference type="ARBA" id="ARBA00022691"/>
    </source>
</evidence>
<feature type="active site" evidence="5">
    <location>
        <position position="401"/>
    </location>
</feature>
<evidence type="ECO:0000313" key="8">
    <source>
        <dbReference type="Proteomes" id="UP000191518"/>
    </source>
</evidence>
<reference evidence="8" key="1">
    <citation type="journal article" date="2017" name="Nat. Microbiol.">
        <title>Global analysis of biosynthetic gene clusters reveals vast potential of secondary metabolite production in Penicillium species.</title>
        <authorList>
            <person name="Nielsen J.C."/>
            <person name="Grijseels S."/>
            <person name="Prigent S."/>
            <person name="Ji B."/>
            <person name="Dainat J."/>
            <person name="Nielsen K.F."/>
            <person name="Frisvad J.C."/>
            <person name="Workman M."/>
            <person name="Nielsen J."/>
        </authorList>
    </citation>
    <scope>NUCLEOTIDE SEQUENCE [LARGE SCALE GENOMIC DNA]</scope>
    <source>
        <strain evidence="8">IBT 29486</strain>
    </source>
</reference>
<dbReference type="InterPro" id="IPR050390">
    <property type="entry name" value="C5-Methyltransferase"/>
</dbReference>
<dbReference type="OrthoDB" id="414133at2759"/>
<dbReference type="GO" id="GO:0032259">
    <property type="term" value="P:methylation"/>
    <property type="evidence" value="ECO:0007669"/>
    <property type="project" value="UniProtKB-KW"/>
</dbReference>
<dbReference type="GO" id="GO:0005634">
    <property type="term" value="C:nucleus"/>
    <property type="evidence" value="ECO:0007669"/>
    <property type="project" value="TreeGrafter"/>
</dbReference>
<dbReference type="GO" id="GO:0003677">
    <property type="term" value="F:DNA binding"/>
    <property type="evidence" value="ECO:0007669"/>
    <property type="project" value="TreeGrafter"/>
</dbReference>
<gene>
    <name evidence="7" type="ORF">PENVUL_c030G03640</name>
</gene>
<feature type="compositionally biased region" description="Low complexity" evidence="6">
    <location>
        <begin position="109"/>
        <end position="127"/>
    </location>
</feature>
<dbReference type="STRING" id="29845.A0A1V6RT38"/>
<organism evidence="7 8">
    <name type="scientific">Penicillium vulpinum</name>
    <dbReference type="NCBI Taxonomy" id="29845"/>
    <lineage>
        <taxon>Eukaryota</taxon>
        <taxon>Fungi</taxon>
        <taxon>Dikarya</taxon>
        <taxon>Ascomycota</taxon>
        <taxon>Pezizomycotina</taxon>
        <taxon>Eurotiomycetes</taxon>
        <taxon>Eurotiomycetidae</taxon>
        <taxon>Eurotiales</taxon>
        <taxon>Aspergillaceae</taxon>
        <taxon>Penicillium</taxon>
    </lineage>
</organism>
<dbReference type="GO" id="GO:0044027">
    <property type="term" value="P:negative regulation of gene expression via chromosomal CpG island methylation"/>
    <property type="evidence" value="ECO:0007669"/>
    <property type="project" value="TreeGrafter"/>
</dbReference>